<evidence type="ECO:0000313" key="2">
    <source>
        <dbReference type="Proteomes" id="UP000837803"/>
    </source>
</evidence>
<comment type="caution">
    <text evidence="1">The sequence shown here is derived from an EMBL/GenBank/DDBJ whole genome shotgun (WGS) entry which is preliminary data.</text>
</comment>
<proteinExistence type="predicted"/>
<accession>A0ABM9B5G3</accession>
<reference evidence="1" key="1">
    <citation type="submission" date="2021-12" db="EMBL/GenBank/DDBJ databases">
        <authorList>
            <person name="Rodrigo-Torres L."/>
            <person name="Arahal R. D."/>
            <person name="Lucena T."/>
        </authorList>
    </citation>
    <scope>NUCLEOTIDE SEQUENCE</scope>
    <source>
        <strain evidence="1">CECT 8419</strain>
    </source>
</reference>
<gene>
    <name evidence="1" type="ORF">LEM8419_03447</name>
</gene>
<keyword evidence="2" id="KW-1185">Reference proteome</keyword>
<evidence type="ECO:0000313" key="1">
    <source>
        <dbReference type="EMBL" id="CAH1002573.1"/>
    </source>
</evidence>
<dbReference type="EMBL" id="CAKLPZ010000006">
    <property type="protein sequence ID" value="CAH1002573.1"/>
    <property type="molecule type" value="Genomic_DNA"/>
</dbReference>
<dbReference type="Proteomes" id="UP000837803">
    <property type="component" value="Unassembled WGS sequence"/>
</dbReference>
<sequence length="44" mass="4975">MELFLYYLTRGDSCAMTFTCCMADKRSEIRAVAEEPTVILGLPQ</sequence>
<name>A0ABM9B5G3_9BACT</name>
<organism evidence="1 2">
    <name type="scientific">Neolewinella maritima</name>
    <dbReference type="NCBI Taxonomy" id="1383882"/>
    <lineage>
        <taxon>Bacteria</taxon>
        <taxon>Pseudomonadati</taxon>
        <taxon>Bacteroidota</taxon>
        <taxon>Saprospiria</taxon>
        <taxon>Saprospirales</taxon>
        <taxon>Lewinellaceae</taxon>
        <taxon>Neolewinella</taxon>
    </lineage>
</organism>
<protein>
    <submittedName>
        <fullName evidence="1">Uncharacterized protein</fullName>
    </submittedName>
</protein>